<name>A0A517PCN1_9PLAN</name>
<evidence type="ECO:0000256" key="5">
    <source>
        <dbReference type="ARBA" id="ARBA00023125"/>
    </source>
</evidence>
<dbReference type="InterPro" id="IPR035447">
    <property type="entry name" value="DNA_topo_I_N_sf"/>
</dbReference>
<dbReference type="Gene3D" id="1.10.132.120">
    <property type="match status" value="1"/>
</dbReference>
<dbReference type="Gene3D" id="3.30.66.10">
    <property type="entry name" value="DNA topoisomerase I domain"/>
    <property type="match status" value="1"/>
</dbReference>
<proteinExistence type="inferred from homology"/>
<comment type="catalytic activity">
    <reaction evidence="1">
        <text>ATP-independent breakage of single-stranded DNA, followed by passage and rejoining.</text>
        <dbReference type="EC" id="5.6.2.1"/>
    </reaction>
</comment>
<reference evidence="9 10" key="1">
    <citation type="submission" date="2019-02" db="EMBL/GenBank/DDBJ databases">
        <title>Deep-cultivation of Planctomycetes and their phenomic and genomic characterization uncovers novel biology.</title>
        <authorList>
            <person name="Wiegand S."/>
            <person name="Jogler M."/>
            <person name="Boedeker C."/>
            <person name="Pinto D."/>
            <person name="Vollmers J."/>
            <person name="Rivas-Marin E."/>
            <person name="Kohn T."/>
            <person name="Peeters S.H."/>
            <person name="Heuer A."/>
            <person name="Rast P."/>
            <person name="Oberbeckmann S."/>
            <person name="Bunk B."/>
            <person name="Jeske O."/>
            <person name="Meyerdierks A."/>
            <person name="Storesund J.E."/>
            <person name="Kallscheuer N."/>
            <person name="Luecker S."/>
            <person name="Lage O.M."/>
            <person name="Pohl T."/>
            <person name="Merkel B.J."/>
            <person name="Hornburger P."/>
            <person name="Mueller R.-W."/>
            <person name="Bruemmer F."/>
            <person name="Labrenz M."/>
            <person name="Spormann A.M."/>
            <person name="Op den Camp H."/>
            <person name="Overmann J."/>
            <person name="Amann R."/>
            <person name="Jetten M.S.M."/>
            <person name="Mascher T."/>
            <person name="Medema M.H."/>
            <person name="Devos D.P."/>
            <person name="Kaster A.-K."/>
            <person name="Ovreas L."/>
            <person name="Rohde M."/>
            <person name="Galperin M.Y."/>
            <person name="Jogler C."/>
        </authorList>
    </citation>
    <scope>NUCLEOTIDE SEQUENCE [LARGE SCALE GENOMIC DNA]</scope>
    <source>
        <strain evidence="9 10">CA12</strain>
    </source>
</reference>
<dbReference type="PROSITE" id="PS52038">
    <property type="entry name" value="TOPO_IB_2"/>
    <property type="match status" value="1"/>
</dbReference>
<dbReference type="Proteomes" id="UP000318741">
    <property type="component" value="Chromosome"/>
</dbReference>
<feature type="domain" description="DNA topoisomerase I catalytic core eukaryotic-type" evidence="7">
    <location>
        <begin position="115"/>
        <end position="295"/>
    </location>
</feature>
<dbReference type="GO" id="GO:0006265">
    <property type="term" value="P:DNA topological change"/>
    <property type="evidence" value="ECO:0007669"/>
    <property type="project" value="InterPro"/>
</dbReference>
<dbReference type="InterPro" id="IPR013500">
    <property type="entry name" value="TopoI_cat_euk"/>
</dbReference>
<keyword evidence="10" id="KW-1185">Reference proteome</keyword>
<comment type="similarity">
    <text evidence="2">Belongs to the type IB topoisomerase family.</text>
</comment>
<dbReference type="GO" id="GO:0003917">
    <property type="term" value="F:DNA topoisomerase type I (single strand cut, ATP-independent) activity"/>
    <property type="evidence" value="ECO:0007669"/>
    <property type="project" value="UniProtKB-EC"/>
</dbReference>
<dbReference type="RefSeq" id="WP_165700801.1">
    <property type="nucleotide sequence ID" value="NZ_CP036265.1"/>
</dbReference>
<gene>
    <name evidence="9" type="ORF">CA12_32340</name>
</gene>
<dbReference type="Gene3D" id="3.90.15.10">
    <property type="entry name" value="Topoisomerase I, Chain A, domain 3"/>
    <property type="match status" value="1"/>
</dbReference>
<dbReference type="InterPro" id="IPR001631">
    <property type="entry name" value="TopoI"/>
</dbReference>
<dbReference type="EMBL" id="CP036265">
    <property type="protein sequence ID" value="QDT17122.1"/>
    <property type="molecule type" value="Genomic_DNA"/>
</dbReference>
<evidence type="ECO:0000259" key="8">
    <source>
        <dbReference type="Pfam" id="PF21338"/>
    </source>
</evidence>
<dbReference type="KEGG" id="acaf:CA12_32340"/>
<dbReference type="Pfam" id="PF01028">
    <property type="entry name" value="Topoisom_I"/>
    <property type="match status" value="1"/>
</dbReference>
<evidence type="ECO:0000313" key="9">
    <source>
        <dbReference type="EMBL" id="QDT17122.1"/>
    </source>
</evidence>
<accession>A0A517PCN1</accession>
<organism evidence="9 10">
    <name type="scientific">Alienimonas californiensis</name>
    <dbReference type="NCBI Taxonomy" id="2527989"/>
    <lineage>
        <taxon>Bacteria</taxon>
        <taxon>Pseudomonadati</taxon>
        <taxon>Planctomycetota</taxon>
        <taxon>Planctomycetia</taxon>
        <taxon>Planctomycetales</taxon>
        <taxon>Planctomycetaceae</taxon>
        <taxon>Alienimonas</taxon>
    </lineage>
</organism>
<evidence type="ECO:0000259" key="7">
    <source>
        <dbReference type="Pfam" id="PF01028"/>
    </source>
</evidence>
<dbReference type="PRINTS" id="PR00416">
    <property type="entry name" value="EUTPISMRASEI"/>
</dbReference>
<protein>
    <recommendedName>
        <fullName evidence="3">DNA topoisomerase</fullName>
        <ecNumber evidence="3">5.6.2.1</ecNumber>
    </recommendedName>
</protein>
<evidence type="ECO:0000256" key="3">
    <source>
        <dbReference type="ARBA" id="ARBA00012891"/>
    </source>
</evidence>
<feature type="domain" description="DNA topoisomerase IB N-terminal" evidence="8">
    <location>
        <begin position="47"/>
        <end position="96"/>
    </location>
</feature>
<dbReference type="SUPFAM" id="SSF56349">
    <property type="entry name" value="DNA breaking-rejoining enzymes"/>
    <property type="match status" value="1"/>
</dbReference>
<evidence type="ECO:0000313" key="10">
    <source>
        <dbReference type="Proteomes" id="UP000318741"/>
    </source>
</evidence>
<evidence type="ECO:0000256" key="1">
    <source>
        <dbReference type="ARBA" id="ARBA00000213"/>
    </source>
</evidence>
<dbReference type="SUPFAM" id="SSF55869">
    <property type="entry name" value="DNA topoisomerase I domain"/>
    <property type="match status" value="1"/>
</dbReference>
<dbReference type="Pfam" id="PF21338">
    <property type="entry name" value="Top1B_N_bact"/>
    <property type="match status" value="1"/>
</dbReference>
<dbReference type="GO" id="GO:0003677">
    <property type="term" value="F:DNA binding"/>
    <property type="evidence" value="ECO:0007669"/>
    <property type="project" value="UniProtKB-KW"/>
</dbReference>
<dbReference type="AlphaFoldDB" id="A0A517PCN1"/>
<keyword evidence="5" id="KW-0238">DNA-binding</keyword>
<evidence type="ECO:0000256" key="2">
    <source>
        <dbReference type="ARBA" id="ARBA00006645"/>
    </source>
</evidence>
<keyword evidence="4" id="KW-0799">Topoisomerase</keyword>
<evidence type="ECO:0000256" key="6">
    <source>
        <dbReference type="ARBA" id="ARBA00023235"/>
    </source>
</evidence>
<dbReference type="InterPro" id="IPR049331">
    <property type="entry name" value="Top1B_N_bact"/>
</dbReference>
<dbReference type="InterPro" id="IPR011010">
    <property type="entry name" value="DNA_brk_join_enz"/>
</dbReference>
<keyword evidence="6 9" id="KW-0413">Isomerase</keyword>
<dbReference type="InterPro" id="IPR014711">
    <property type="entry name" value="TopoI_cat_a-hlx-sub_euk"/>
</dbReference>
<dbReference type="EC" id="5.6.2.1" evidence="3"/>
<sequence>MSVRLIERAAVASIDAVEDPLRLAKRAGLHHLADDTPGIVRVRCGTGFTFRTPEGETLDRTGEERARIDALAIPPAWEEVWVSPDPISHLQATGRDAAGRKQYLYHPSWATAAGEAKWLRLAAFGAVLPRMRRRIRRDARRLRMDKRKACALAAGLLDAAAIRVGGADYTRDHQTYGLTTLRPEHVVVRGGLIRLSFLGKHGVQRDVECRRRSLARSLKTLKAAGGDTLLKYRDGAGVWRPLSSSKVNAYLSHAAAGKVTAKDFRTWHGARVAFEAALAGPADPKTDPVRAAVVAASEYLGNTAAVCREYYVHPAVTEFAAEVANGARPPRPVRLRGLRRSERRLLALLRQYAAEE</sequence>
<evidence type="ECO:0000256" key="4">
    <source>
        <dbReference type="ARBA" id="ARBA00023029"/>
    </source>
</evidence>